<dbReference type="PANTHER" id="PTHR11365:SF23">
    <property type="entry name" value="HYPOTHETICAL 5-OXOPROLINASE (EUROFUNG)-RELATED"/>
    <property type="match status" value="1"/>
</dbReference>
<dbReference type="AlphaFoldDB" id="A0AAW9RN00"/>
<dbReference type="PANTHER" id="PTHR11365">
    <property type="entry name" value="5-OXOPROLINASE RELATED"/>
    <property type="match status" value="1"/>
</dbReference>
<feature type="domain" description="Hydantoinase B/oxoprolinase" evidence="2">
    <location>
        <begin position="14"/>
        <end position="536"/>
    </location>
</feature>
<dbReference type="InterPro" id="IPR003692">
    <property type="entry name" value="Hydantoinase_B"/>
</dbReference>
<name>A0AAW9RN00_9HYPH</name>
<evidence type="ECO:0000256" key="1">
    <source>
        <dbReference type="SAM" id="MobiDB-lite"/>
    </source>
</evidence>
<dbReference type="GO" id="GO:0006749">
    <property type="term" value="P:glutathione metabolic process"/>
    <property type="evidence" value="ECO:0007669"/>
    <property type="project" value="TreeGrafter"/>
</dbReference>
<proteinExistence type="predicted"/>
<dbReference type="GO" id="GO:0017168">
    <property type="term" value="F:5-oxoprolinase (ATP-hydrolyzing) activity"/>
    <property type="evidence" value="ECO:0007669"/>
    <property type="project" value="TreeGrafter"/>
</dbReference>
<evidence type="ECO:0000259" key="2">
    <source>
        <dbReference type="Pfam" id="PF02538"/>
    </source>
</evidence>
<organism evidence="3 4">
    <name type="scientific">Microbaculum marinum</name>
    <dbReference type="NCBI Taxonomy" id="1764581"/>
    <lineage>
        <taxon>Bacteria</taxon>
        <taxon>Pseudomonadati</taxon>
        <taxon>Pseudomonadota</taxon>
        <taxon>Alphaproteobacteria</taxon>
        <taxon>Hyphomicrobiales</taxon>
        <taxon>Tepidamorphaceae</taxon>
        <taxon>Microbaculum</taxon>
    </lineage>
</organism>
<dbReference type="Proteomes" id="UP001378188">
    <property type="component" value="Unassembled WGS sequence"/>
</dbReference>
<dbReference type="Pfam" id="PF02538">
    <property type="entry name" value="Hydantoinase_B"/>
    <property type="match status" value="1"/>
</dbReference>
<feature type="region of interest" description="Disordered" evidence="1">
    <location>
        <begin position="577"/>
        <end position="596"/>
    </location>
</feature>
<dbReference type="RefSeq" id="WP_340329310.1">
    <property type="nucleotide sequence ID" value="NZ_JAZHOF010000003.1"/>
</dbReference>
<dbReference type="InterPro" id="IPR045079">
    <property type="entry name" value="Oxoprolinase-like"/>
</dbReference>
<evidence type="ECO:0000313" key="4">
    <source>
        <dbReference type="Proteomes" id="UP001378188"/>
    </source>
</evidence>
<evidence type="ECO:0000313" key="3">
    <source>
        <dbReference type="EMBL" id="MEJ8571612.1"/>
    </source>
</evidence>
<dbReference type="GO" id="GO:0005829">
    <property type="term" value="C:cytosol"/>
    <property type="evidence" value="ECO:0007669"/>
    <property type="project" value="TreeGrafter"/>
</dbReference>
<protein>
    <submittedName>
        <fullName evidence="3">Hydantoinase B/oxoprolinase family protein</fullName>
    </submittedName>
</protein>
<dbReference type="EMBL" id="JAZHOF010000003">
    <property type="protein sequence ID" value="MEJ8571612.1"/>
    <property type="molecule type" value="Genomic_DNA"/>
</dbReference>
<reference evidence="3 4" key="1">
    <citation type="submission" date="2024-02" db="EMBL/GenBank/DDBJ databases">
        <title>Genome analysis and characterization of Microbaculum marinisediminis sp. nov., isolated from marine sediment.</title>
        <authorList>
            <person name="Du Z.-J."/>
            <person name="Ye Y.-Q."/>
            <person name="Zhang Z.-R."/>
            <person name="Yuan S.-M."/>
            <person name="Zhang X.-Y."/>
        </authorList>
    </citation>
    <scope>NUCLEOTIDE SEQUENCE [LARGE SCALE GENOMIC DNA]</scope>
    <source>
        <strain evidence="3 4">SDUM1044001</strain>
    </source>
</reference>
<keyword evidence="4" id="KW-1185">Reference proteome</keyword>
<sequence>MLVAEKEVASIEIDPVTLEVIRNRLNVVADEMESILLRSSFSAIMKEALDGSTAIFDAGGNTIAQASAIPVHLGSLIPAVRKVIELFEGNMVEGDIFCLNDPYKGGTHLPDINVICPVFHDGVPIAYSASIAHKQDIGGRVPGSTPPDSTELFAEGLIIPPMKLFKAGERNEDLFEMIASNVRVPEGVVGDIEAQVACCLMGRRRILELVDEVGHDRLVLGFDHLQDHAERLTREALAKAPPGPFEFSDYLDDNGIDPHTPVKIAVKLSFEDGTVIADFTGTDPQARGALNCVPSTTLAAVYFAIRAVCVPQAPKCEGVHRAIRTIFPEGTIVNASFPAPVAARTITVRRIVSVMMGALAQAFPGRVPAACDGQSNYIYVGGSDPKVSRKYVSMLGVPTSGGMGGRPGKDGVDVISSDASNIVRYPVEAFEADTPFRVKYLRLWQDSGGPGRYRGGLGYHSEIELLRGDAVMTHRRDRHDFAPWGLDGGTAAPCCRTILHRGNGDSEDVPSKFVTGIAAGDRIEIFTTGGGGYGDPLQRPFDAVLADVRSGRVSAEKAASDYGVVIVDGAVAEDASRELRDRLSRQRPVADHRFDRGPEYAERLALPRYE</sequence>
<accession>A0AAW9RN00</accession>
<gene>
    <name evidence="3" type="ORF">V3328_09025</name>
</gene>
<comment type="caution">
    <text evidence="3">The sequence shown here is derived from an EMBL/GenBank/DDBJ whole genome shotgun (WGS) entry which is preliminary data.</text>
</comment>